<dbReference type="GO" id="GO:0031505">
    <property type="term" value="P:fungal-type cell wall organization"/>
    <property type="evidence" value="ECO:0007669"/>
    <property type="project" value="TreeGrafter"/>
</dbReference>
<dbReference type="GO" id="GO:0005199">
    <property type="term" value="F:structural constituent of cell wall"/>
    <property type="evidence" value="ECO:0007669"/>
    <property type="project" value="TreeGrafter"/>
</dbReference>
<feature type="domain" description="Agd3 CBM87" evidence="2">
    <location>
        <begin position="10"/>
        <end position="200"/>
    </location>
</feature>
<dbReference type="GO" id="GO:0000324">
    <property type="term" value="C:fungal-type vacuole"/>
    <property type="evidence" value="ECO:0007669"/>
    <property type="project" value="TreeGrafter"/>
</dbReference>
<dbReference type="Proteomes" id="UP000193920">
    <property type="component" value="Unassembled WGS sequence"/>
</dbReference>
<dbReference type="InterPro" id="IPR056826">
    <property type="entry name" value="Agd3_CE"/>
</dbReference>
<dbReference type="Pfam" id="PF25115">
    <property type="entry name" value="Agd3_CE"/>
    <property type="match status" value="1"/>
</dbReference>
<dbReference type="OrthoDB" id="2134680at2759"/>
<accession>A0A1Y2AL76</accession>
<dbReference type="InterPro" id="IPR056827">
    <property type="entry name" value="CBM87_Agd3"/>
</dbReference>
<name>A0A1Y2AL76_9FUNG</name>
<dbReference type="InterPro" id="IPR050788">
    <property type="entry name" value="Yeast_SRP1/TIP1_CWP"/>
</dbReference>
<dbReference type="Pfam" id="PF25116">
    <property type="entry name" value="CBM87_Agd3"/>
    <property type="match status" value="1"/>
</dbReference>
<protein>
    <submittedName>
        <fullName evidence="3">Uncharacterized protein</fullName>
    </submittedName>
</protein>
<dbReference type="GO" id="GO:0009277">
    <property type="term" value="C:fungal-type cell wall"/>
    <property type="evidence" value="ECO:0007669"/>
    <property type="project" value="TreeGrafter"/>
</dbReference>
<evidence type="ECO:0000259" key="2">
    <source>
        <dbReference type="Pfam" id="PF25116"/>
    </source>
</evidence>
<evidence type="ECO:0000259" key="1">
    <source>
        <dbReference type="Pfam" id="PF25115"/>
    </source>
</evidence>
<comment type="caution">
    <text evidence="3">The sequence shown here is derived from an EMBL/GenBank/DDBJ whole genome shotgun (WGS) entry which is preliminary data.</text>
</comment>
<dbReference type="PANTHER" id="PTHR31002:SF34">
    <property type="entry name" value="CELL WALL PROTEIN CWP1-RELATED"/>
    <property type="match status" value="1"/>
</dbReference>
<proteinExistence type="predicted"/>
<reference evidence="3 4" key="1">
    <citation type="submission" date="2016-08" db="EMBL/GenBank/DDBJ databases">
        <title>A Parts List for Fungal Cellulosomes Revealed by Comparative Genomics.</title>
        <authorList>
            <consortium name="DOE Joint Genome Institute"/>
            <person name="Haitjema C.H."/>
            <person name="Gilmore S.P."/>
            <person name="Henske J.K."/>
            <person name="Solomon K.V."/>
            <person name="De Groot R."/>
            <person name="Kuo A."/>
            <person name="Mondo S.J."/>
            <person name="Salamov A.A."/>
            <person name="Labutti K."/>
            <person name="Zhao Z."/>
            <person name="Chiniquy J."/>
            <person name="Barry K."/>
            <person name="Brewer H.M."/>
            <person name="Purvine S.O."/>
            <person name="Wright A.T."/>
            <person name="Boxma B."/>
            <person name="Van Alen T."/>
            <person name="Hackstein J.H."/>
            <person name="Baker S.E."/>
            <person name="Grigoriev I.V."/>
            <person name="O'Malley M.A."/>
        </authorList>
    </citation>
    <scope>NUCLEOTIDE SEQUENCE [LARGE SCALE GENOMIC DNA]</scope>
    <source>
        <strain evidence="3 4">G1</strain>
    </source>
</reference>
<sequence length="678" mass="77900">MNTLYITNGDANSVVSEMFESYGMNYEIVNLPANSLKLEEGNVGLYNAIVIENATQNDLAGITEQITNYQKKYKVRAAYLNCEPDLTLGFFNPNKNVRTVSTVLTDKGLELAQKNQMNGKDIQFEIGTCIYNNEKGACDQYSHNEVQIIGDNITPLLKYNDTDTYAGAIVKQQDIESIHFFIPYIDSIVAYFTSHLWISWTNYGIIDGFRRLYFNIQVDDFFIKNLFNYQEGTGFRTSVDDMKGIAKWQKDVVERMPKGSEYKTELALNGIHVLIEANHKQFVATNWTTTPVERSYVKPLTEPGTNRWPTADKVDSDWDVNALKADKLYDYFAQHPETQDDFYWLTHTFSHQNLDMASLNDADMEISLNIKMCDDPYLGMYKRDCFSKHSIVCPEISGLHNGHVLQMFEKNDVKYAVGDTSRGDLSPGNFYLPMVTNTTTSNFDGFIVIPRQPPQIYWDCSTVEQNLEIYKVRYNQEIDWTTHLNNEANLHIKNFLKLRHDPYMFHEGNLRNVDVPEVNIEGVSGKFGLLQQWVERIVAEIKKYMNWPLVSKKMDDLADTYIQRLNQKKCQPQYTLVIDDSSLNINEIKVASTTGECKVPLFAIRNVEFDESTVKEVEQRGVDPATAWIDINNTPKSIKFTKDVKWNDDAYTNTSGSTHMMKYSWKILAITLAVVLLF</sequence>
<keyword evidence="4" id="KW-1185">Reference proteome</keyword>
<dbReference type="EMBL" id="MCOG01000239">
    <property type="protein sequence ID" value="ORY23030.1"/>
    <property type="molecule type" value="Genomic_DNA"/>
</dbReference>
<evidence type="ECO:0000313" key="4">
    <source>
        <dbReference type="Proteomes" id="UP000193920"/>
    </source>
</evidence>
<evidence type="ECO:0000313" key="3">
    <source>
        <dbReference type="EMBL" id="ORY23030.1"/>
    </source>
</evidence>
<dbReference type="PANTHER" id="PTHR31002">
    <property type="entry name" value="SERIPAUPERIN"/>
    <property type="match status" value="1"/>
</dbReference>
<feature type="domain" description="Agd3 deacetylase" evidence="1">
    <location>
        <begin position="214"/>
        <end position="573"/>
    </location>
</feature>
<dbReference type="AlphaFoldDB" id="A0A1Y2AL76"/>
<dbReference type="STRING" id="1754190.A0A1Y2AL76"/>
<gene>
    <name evidence="3" type="ORF">LY90DRAFT_706960</name>
</gene>
<organism evidence="3 4">
    <name type="scientific">Neocallimastix californiae</name>
    <dbReference type="NCBI Taxonomy" id="1754190"/>
    <lineage>
        <taxon>Eukaryota</taxon>
        <taxon>Fungi</taxon>
        <taxon>Fungi incertae sedis</taxon>
        <taxon>Chytridiomycota</taxon>
        <taxon>Chytridiomycota incertae sedis</taxon>
        <taxon>Neocallimastigomycetes</taxon>
        <taxon>Neocallimastigales</taxon>
        <taxon>Neocallimastigaceae</taxon>
        <taxon>Neocallimastix</taxon>
    </lineage>
</organism>